<dbReference type="Proteomes" id="UP000663827">
    <property type="component" value="Unassembled WGS sequence"/>
</dbReference>
<reference evidence="1" key="1">
    <citation type="submission" date="2021-01" db="EMBL/GenBank/DDBJ databases">
        <authorList>
            <person name="Kaushik A."/>
        </authorList>
    </citation>
    <scope>NUCLEOTIDE SEQUENCE</scope>
    <source>
        <strain evidence="1">AG5</strain>
    </source>
</reference>
<proteinExistence type="predicted"/>
<accession>A0A8H3I0Z0</accession>
<evidence type="ECO:0000313" key="1">
    <source>
        <dbReference type="EMBL" id="CAE7208667.1"/>
    </source>
</evidence>
<organism evidence="1 2">
    <name type="scientific">Rhizoctonia solani</name>
    <dbReference type="NCBI Taxonomy" id="456999"/>
    <lineage>
        <taxon>Eukaryota</taxon>
        <taxon>Fungi</taxon>
        <taxon>Dikarya</taxon>
        <taxon>Basidiomycota</taxon>
        <taxon>Agaricomycotina</taxon>
        <taxon>Agaricomycetes</taxon>
        <taxon>Cantharellales</taxon>
        <taxon>Ceratobasidiaceae</taxon>
        <taxon>Rhizoctonia</taxon>
    </lineage>
</organism>
<dbReference type="EMBL" id="CAJNJQ010004142">
    <property type="protein sequence ID" value="CAE7208667.1"/>
    <property type="molecule type" value="Genomic_DNA"/>
</dbReference>
<dbReference type="AlphaFoldDB" id="A0A8H3I0Z0"/>
<evidence type="ECO:0000313" key="2">
    <source>
        <dbReference type="Proteomes" id="UP000663827"/>
    </source>
</evidence>
<protein>
    <submittedName>
        <fullName evidence="1">Uncharacterized protein</fullName>
    </submittedName>
</protein>
<sequence>MYNHSNRKHNDQWQTASDAIEQAMQDMKHHQLRLWKKHFVAVLDRLLKDLNACVQTFEYPSALDFPPNAESGKLVLLDTENNKPFINQFRALAQFRDQLCAIKTHGDEQLENKHKVVSVVIAKSLHKLQKHHRERQEEHIKSRK</sequence>
<comment type="caution">
    <text evidence="1">The sequence shown here is derived from an EMBL/GenBank/DDBJ whole genome shotgun (WGS) entry which is preliminary data.</text>
</comment>
<name>A0A8H3I0Z0_9AGAM</name>
<gene>
    <name evidence="1" type="ORF">RDB_LOCUS148294</name>
</gene>